<dbReference type="RefSeq" id="WP_206581533.1">
    <property type="nucleotide sequence ID" value="NZ_JAFJZZ010000001.1"/>
</dbReference>
<dbReference type="PANTHER" id="PTHR43213:SF5">
    <property type="entry name" value="BIFUNCTIONAL DTTP_UTP PYROPHOSPHATASE_METHYLTRANSFERASE PROTEIN-RELATED"/>
    <property type="match status" value="1"/>
</dbReference>
<comment type="caution">
    <text evidence="4">The sequence shown here is derived from an EMBL/GenBank/DDBJ whole genome shotgun (WGS) entry which is preliminary data.</text>
</comment>
<keyword evidence="3" id="KW-0963">Cytoplasm</keyword>
<comment type="catalytic activity">
    <reaction evidence="3">
        <text>dTTP + H2O = dTMP + diphosphate + H(+)</text>
        <dbReference type="Rhea" id="RHEA:28534"/>
        <dbReference type="ChEBI" id="CHEBI:15377"/>
        <dbReference type="ChEBI" id="CHEBI:15378"/>
        <dbReference type="ChEBI" id="CHEBI:33019"/>
        <dbReference type="ChEBI" id="CHEBI:37568"/>
        <dbReference type="ChEBI" id="CHEBI:63528"/>
        <dbReference type="EC" id="3.6.1.9"/>
    </reaction>
</comment>
<dbReference type="EMBL" id="JAFJZZ010000001">
    <property type="protein sequence ID" value="MBN7772757.1"/>
    <property type="molecule type" value="Genomic_DNA"/>
</dbReference>
<dbReference type="SUPFAM" id="SSF52972">
    <property type="entry name" value="ITPase-like"/>
    <property type="match status" value="1"/>
</dbReference>
<feature type="site" description="Important for substrate specificity" evidence="3">
    <location>
        <position position="175"/>
    </location>
</feature>
<dbReference type="HAMAP" id="MF_00528">
    <property type="entry name" value="Maf"/>
    <property type="match status" value="1"/>
</dbReference>
<evidence type="ECO:0000256" key="1">
    <source>
        <dbReference type="ARBA" id="ARBA00001968"/>
    </source>
</evidence>
<dbReference type="EC" id="3.6.1.9" evidence="3"/>
<accession>A0A939D7Q6</accession>
<keyword evidence="3" id="KW-0546">Nucleotide metabolism</keyword>
<comment type="subcellular location">
    <subcellularLocation>
        <location evidence="3">Cytoplasm</location>
    </subcellularLocation>
</comment>
<dbReference type="PIRSF" id="PIRSF006305">
    <property type="entry name" value="Maf"/>
    <property type="match status" value="1"/>
</dbReference>
<comment type="function">
    <text evidence="3">Nucleoside triphosphate pyrophosphatase that hydrolyzes dTTP and UTP. May have a dual role in cell division arrest and in preventing the incorporation of modified nucleotides into cellular nucleic acids.</text>
</comment>
<feature type="site" description="Important for substrate specificity" evidence="3">
    <location>
        <position position="14"/>
    </location>
</feature>
<evidence type="ECO:0000256" key="2">
    <source>
        <dbReference type="ARBA" id="ARBA00022801"/>
    </source>
</evidence>
<dbReference type="CDD" id="cd00555">
    <property type="entry name" value="Maf"/>
    <property type="match status" value="1"/>
</dbReference>
<dbReference type="GO" id="GO:0047429">
    <property type="term" value="F:nucleoside triphosphate diphosphatase activity"/>
    <property type="evidence" value="ECO:0007669"/>
    <property type="project" value="UniProtKB-EC"/>
</dbReference>
<evidence type="ECO:0000313" key="5">
    <source>
        <dbReference type="Proteomes" id="UP000664545"/>
    </source>
</evidence>
<dbReference type="PANTHER" id="PTHR43213">
    <property type="entry name" value="BIFUNCTIONAL DTTP/UTP PYROPHOSPHATASE/METHYLTRANSFERASE PROTEIN-RELATED"/>
    <property type="match status" value="1"/>
</dbReference>
<comment type="caution">
    <text evidence="3">Lacks conserved residue(s) required for the propagation of feature annotation.</text>
</comment>
<dbReference type="NCBIfam" id="TIGR00172">
    <property type="entry name" value="maf"/>
    <property type="match status" value="1"/>
</dbReference>
<dbReference type="Proteomes" id="UP000664545">
    <property type="component" value="Unassembled WGS sequence"/>
</dbReference>
<dbReference type="InterPro" id="IPR003697">
    <property type="entry name" value="Maf-like"/>
</dbReference>
<keyword evidence="2 3" id="KW-0378">Hydrolase</keyword>
<feature type="active site" description="Proton acceptor" evidence="3">
    <location>
        <position position="91"/>
    </location>
</feature>
<keyword evidence="5" id="KW-1185">Reference proteome</keyword>
<reference evidence="4" key="1">
    <citation type="submission" date="2021-02" db="EMBL/GenBank/DDBJ databases">
        <title>Abyssanaerobacter marinus gen.nov., sp., nov, anaerobic bacterium isolated from the Onnuri vent field of Indian Ocean and suggestion of Mogibacteriaceae fam. nov., and proposal of reclassification of ambiguous this family's genus member.</title>
        <authorList>
            <person name="Kim Y.J."/>
            <person name="Yang J.-A."/>
        </authorList>
    </citation>
    <scope>NUCLEOTIDE SEQUENCE</scope>
    <source>
        <strain evidence="4">DSM 2634</strain>
    </source>
</reference>
<dbReference type="AlphaFoldDB" id="A0A939D7Q6"/>
<dbReference type="Pfam" id="PF02545">
    <property type="entry name" value="Maf"/>
    <property type="match status" value="1"/>
</dbReference>
<dbReference type="GO" id="GO:0009117">
    <property type="term" value="P:nucleotide metabolic process"/>
    <property type="evidence" value="ECO:0007669"/>
    <property type="project" value="UniProtKB-KW"/>
</dbReference>
<feature type="site" description="Important for substrate specificity" evidence="3">
    <location>
        <position position="92"/>
    </location>
</feature>
<comment type="cofactor">
    <cofactor evidence="1 3">
        <name>a divalent metal cation</name>
        <dbReference type="ChEBI" id="CHEBI:60240"/>
    </cofactor>
</comment>
<evidence type="ECO:0000256" key="3">
    <source>
        <dbReference type="HAMAP-Rule" id="MF_00528"/>
    </source>
</evidence>
<gene>
    <name evidence="4" type="primary">maf</name>
    <name evidence="4" type="ORF">JYB65_05220</name>
</gene>
<sequence length="208" mass="23155">MNLNQIILASSSPRRIAMMRQNGIEPIIVPADVDETIPEGLSMEEAVMYLALKKALFVEEKCFGSSIENKISGTAVVNGTLLENPLIIAADTVVFRNSIIGKPKDREDAFNILLDLKGKSHDVATGVAIIRAGMPVRKVFYEVTKVYVKDFSLEELNAYLDTDEPYDKAGAYAIQGVFNQHIDRIEGDLNNVIGFPWDRIQRELVNLK</sequence>
<evidence type="ECO:0000313" key="4">
    <source>
        <dbReference type="EMBL" id="MBN7772757.1"/>
    </source>
</evidence>
<proteinExistence type="inferred from homology"/>
<name>A0A939D7Q6_CLOAM</name>
<organism evidence="4 5">
    <name type="scientific">Clostridium aminobutyricum</name>
    <dbReference type="NCBI Taxonomy" id="33953"/>
    <lineage>
        <taxon>Bacteria</taxon>
        <taxon>Bacillati</taxon>
        <taxon>Bacillota</taxon>
        <taxon>Clostridia</taxon>
        <taxon>Eubacteriales</taxon>
        <taxon>Clostridiaceae</taxon>
        <taxon>Clostridium</taxon>
    </lineage>
</organism>
<protein>
    <recommendedName>
        <fullName evidence="3">dTTP/UTP pyrophosphatase</fullName>
        <shortName evidence="3">dTTPase/UTPase</shortName>
        <ecNumber evidence="3">3.6.1.9</ecNumber>
    </recommendedName>
    <alternativeName>
        <fullName evidence="3">Nucleoside triphosphate pyrophosphatase</fullName>
    </alternativeName>
    <alternativeName>
        <fullName evidence="3">Nucleotide pyrophosphatase</fullName>
        <shortName evidence="3">Nucleotide PPase</shortName>
    </alternativeName>
</protein>
<comment type="similarity">
    <text evidence="3">Belongs to the Maf family. YhdE subfamily.</text>
</comment>
<dbReference type="GO" id="GO:0005737">
    <property type="term" value="C:cytoplasm"/>
    <property type="evidence" value="ECO:0007669"/>
    <property type="project" value="UniProtKB-SubCell"/>
</dbReference>
<dbReference type="InterPro" id="IPR029001">
    <property type="entry name" value="ITPase-like_fam"/>
</dbReference>
<comment type="catalytic activity">
    <reaction evidence="3">
        <text>UTP + H2O = UMP + diphosphate + H(+)</text>
        <dbReference type="Rhea" id="RHEA:29395"/>
        <dbReference type="ChEBI" id="CHEBI:15377"/>
        <dbReference type="ChEBI" id="CHEBI:15378"/>
        <dbReference type="ChEBI" id="CHEBI:33019"/>
        <dbReference type="ChEBI" id="CHEBI:46398"/>
        <dbReference type="ChEBI" id="CHEBI:57865"/>
        <dbReference type="EC" id="3.6.1.9"/>
    </reaction>
</comment>
<dbReference type="Gene3D" id="3.90.950.10">
    <property type="match status" value="1"/>
</dbReference>